<evidence type="ECO:0000313" key="1">
    <source>
        <dbReference type="EMBL" id="MBI5252699.1"/>
    </source>
</evidence>
<protein>
    <submittedName>
        <fullName evidence="1">Uncharacterized protein</fullName>
    </submittedName>
</protein>
<name>A0A9D6V840_9BACT</name>
<reference evidence="1" key="1">
    <citation type="submission" date="2020-07" db="EMBL/GenBank/DDBJ databases">
        <title>Huge and variable diversity of episymbiotic CPR bacteria and DPANN archaea in groundwater ecosystems.</title>
        <authorList>
            <person name="He C.Y."/>
            <person name="Keren R."/>
            <person name="Whittaker M."/>
            <person name="Farag I.F."/>
            <person name="Doudna J."/>
            <person name="Cate J.H.D."/>
            <person name="Banfield J.F."/>
        </authorList>
    </citation>
    <scope>NUCLEOTIDE SEQUENCE</scope>
    <source>
        <strain evidence="1">NC_groundwater_1664_Pr3_B-0.1um_52_9</strain>
    </source>
</reference>
<comment type="caution">
    <text evidence="1">The sequence shown here is derived from an EMBL/GenBank/DDBJ whole genome shotgun (WGS) entry which is preliminary data.</text>
</comment>
<gene>
    <name evidence="1" type="ORF">HY912_24655</name>
</gene>
<dbReference type="Proteomes" id="UP000807825">
    <property type="component" value="Unassembled WGS sequence"/>
</dbReference>
<organism evidence="1 2">
    <name type="scientific">Desulfomonile tiedjei</name>
    <dbReference type="NCBI Taxonomy" id="2358"/>
    <lineage>
        <taxon>Bacteria</taxon>
        <taxon>Pseudomonadati</taxon>
        <taxon>Thermodesulfobacteriota</taxon>
        <taxon>Desulfomonilia</taxon>
        <taxon>Desulfomonilales</taxon>
        <taxon>Desulfomonilaceae</taxon>
        <taxon>Desulfomonile</taxon>
    </lineage>
</organism>
<sequence length="145" mass="15991">MNPLTSDELRALMDCKSGSCVSIFLPTHAKGGDTQQDPIRLKNLLKGAEEKLVQKGMRSASAKALLRPAQDLVSDTRFWSHQSDGLAIFVSPERFILHGAPFDFDELVVVSDRFHTKPLLPLLSGDGLFYVLALSQNQVRLLQGT</sequence>
<evidence type="ECO:0000313" key="2">
    <source>
        <dbReference type="Proteomes" id="UP000807825"/>
    </source>
</evidence>
<feature type="non-terminal residue" evidence="1">
    <location>
        <position position="145"/>
    </location>
</feature>
<dbReference type="EMBL" id="JACRDE010000641">
    <property type="protein sequence ID" value="MBI5252699.1"/>
    <property type="molecule type" value="Genomic_DNA"/>
</dbReference>
<dbReference type="AlphaFoldDB" id="A0A9D6V840"/>
<accession>A0A9D6V840</accession>
<proteinExistence type="predicted"/>